<accession>A0A2S1SWG5</accession>
<keyword evidence="2" id="KW-1185">Reference proteome</keyword>
<dbReference type="InterPro" id="IPR045428">
    <property type="entry name" value="EACC1"/>
</dbReference>
<sequence length="116" mass="12750">MDGAGDLSSLRDAVNRHVARPDFTAEVIKKPTAPGDMGVMDEGLAFASQHPEVVEGALTAFLIWLEARLGRTSTWTVSNGRRTVQVEATKLDRRTRESIAELLKDQDEEDTERPGS</sequence>
<protein>
    <submittedName>
        <fullName evidence="1">Uncharacterized protein</fullName>
    </submittedName>
</protein>
<reference evidence="1 2" key="1">
    <citation type="submission" date="2018-05" db="EMBL/GenBank/DDBJ databases">
        <title>Complete genome sequence of sponge-derived Streptomyces sp. HNM0039.</title>
        <authorList>
            <person name="Huang X."/>
            <person name="Zhou S."/>
        </authorList>
    </citation>
    <scope>NUCLEOTIDE SEQUENCE [LARGE SCALE GENOMIC DNA]</scope>
    <source>
        <strain evidence="1 2">HNM0039</strain>
    </source>
</reference>
<gene>
    <name evidence="1" type="ORF">DDW44_19700</name>
</gene>
<dbReference type="Pfam" id="PF19953">
    <property type="entry name" value="EACC1"/>
    <property type="match status" value="1"/>
</dbReference>
<evidence type="ECO:0000313" key="2">
    <source>
        <dbReference type="Proteomes" id="UP000244900"/>
    </source>
</evidence>
<dbReference type="AlphaFoldDB" id="A0A2S1SWG5"/>
<organism evidence="1 2">
    <name type="scientific">Streptomyces tirandamycinicus</name>
    <dbReference type="NCBI Taxonomy" id="2174846"/>
    <lineage>
        <taxon>Bacteria</taxon>
        <taxon>Bacillati</taxon>
        <taxon>Actinomycetota</taxon>
        <taxon>Actinomycetes</taxon>
        <taxon>Kitasatosporales</taxon>
        <taxon>Streptomycetaceae</taxon>
        <taxon>Streptomyces</taxon>
    </lineage>
</organism>
<name>A0A2S1SWG5_9ACTN</name>
<dbReference type="Proteomes" id="UP000244900">
    <property type="component" value="Chromosome"/>
</dbReference>
<evidence type="ECO:0000313" key="1">
    <source>
        <dbReference type="EMBL" id="AWI30753.1"/>
    </source>
</evidence>
<dbReference type="EMBL" id="CP029188">
    <property type="protein sequence ID" value="AWI30753.1"/>
    <property type="molecule type" value="Genomic_DNA"/>
</dbReference>
<dbReference type="KEGG" id="stir:DDW44_19700"/>
<proteinExistence type="predicted"/>